<dbReference type="AlphaFoldDB" id="A0A2P2PT10"/>
<evidence type="ECO:0000256" key="1">
    <source>
        <dbReference type="SAM" id="Phobius"/>
    </source>
</evidence>
<reference evidence="2" key="1">
    <citation type="submission" date="2018-02" db="EMBL/GenBank/DDBJ databases">
        <title>Rhizophora mucronata_Transcriptome.</title>
        <authorList>
            <person name="Meera S.P."/>
            <person name="Sreeshan A."/>
            <person name="Augustine A."/>
        </authorList>
    </citation>
    <scope>NUCLEOTIDE SEQUENCE</scope>
    <source>
        <tissue evidence="2">Leaf</tissue>
    </source>
</reference>
<organism evidence="2">
    <name type="scientific">Rhizophora mucronata</name>
    <name type="common">Asiatic mangrove</name>
    <dbReference type="NCBI Taxonomy" id="61149"/>
    <lineage>
        <taxon>Eukaryota</taxon>
        <taxon>Viridiplantae</taxon>
        <taxon>Streptophyta</taxon>
        <taxon>Embryophyta</taxon>
        <taxon>Tracheophyta</taxon>
        <taxon>Spermatophyta</taxon>
        <taxon>Magnoliopsida</taxon>
        <taxon>eudicotyledons</taxon>
        <taxon>Gunneridae</taxon>
        <taxon>Pentapetalae</taxon>
        <taxon>rosids</taxon>
        <taxon>fabids</taxon>
        <taxon>Malpighiales</taxon>
        <taxon>Rhizophoraceae</taxon>
        <taxon>Rhizophora</taxon>
    </lineage>
</organism>
<dbReference type="EMBL" id="GGEC01077397">
    <property type="protein sequence ID" value="MBX57881.1"/>
    <property type="molecule type" value="Transcribed_RNA"/>
</dbReference>
<keyword evidence="1" id="KW-0472">Membrane</keyword>
<sequence>MKHYKFIVHRPLSKNDIVVPNHLLLVCAVMLLGWKWL</sequence>
<accession>A0A2P2PT10</accession>
<evidence type="ECO:0000313" key="2">
    <source>
        <dbReference type="EMBL" id="MBX57881.1"/>
    </source>
</evidence>
<keyword evidence="1" id="KW-0812">Transmembrane</keyword>
<proteinExistence type="predicted"/>
<protein>
    <submittedName>
        <fullName evidence="2">Uncharacterized protein</fullName>
    </submittedName>
</protein>
<name>A0A2P2PT10_RHIMU</name>
<keyword evidence="1" id="KW-1133">Transmembrane helix</keyword>
<feature type="transmembrane region" description="Helical" evidence="1">
    <location>
        <begin position="12"/>
        <end position="34"/>
    </location>
</feature>